<dbReference type="SUPFAM" id="SSF56672">
    <property type="entry name" value="DNA/RNA polymerases"/>
    <property type="match status" value="1"/>
</dbReference>
<sequence>MTRLDILQWNINGFYRRKQRLKILLTERNPSCICLQETNFKNNCCHKLSGYEAIFKNRNNSLHASGGVVSYIKSNIFVSKVSLNTNLEAVAGIINYPTNITLCNIYLPNSTVLNKEDLIDLIEQLPKPFLLVGDFNSHSLTWGCTKTDSRGKILLEILDAYADITILNENQPTYFNVSNASTSAIDLALSSCIIAPLFQWSVLDNPHDSGHYPIIITHSSPTLQDNPNVTKWIFQKANWELFKSLIDIGPDDIPNCLIKNLPDSGLIYILKLYNKIWQNNLFPDLWRTSIIIPIPKPGKDHTLPSNYRPIALTCNLCKILEKIIANRIRWKLEHEELISPYQSGFRKFRSINDHLILLDTAICEALALKGHLLAVSMDIEKAYEMVSKKVVLKALKSLNITGNSLKFVNNFLSNRKIKVRINYDYSDPIDIANGLPQGSVVSVILFLITINSLLSVINNPVKGLLFADDLTLFCMGKNIETSIQLIQKSLNEIYKWSNENGFKFSKSKTEFIIFSRQNKPFDNINLLLDGHPLTRTYTIKILGMIFDIKDPCEAGAGR</sequence>
<dbReference type="Proteomes" id="UP001153954">
    <property type="component" value="Unassembled WGS sequence"/>
</dbReference>
<dbReference type="InterPro" id="IPR036691">
    <property type="entry name" value="Endo/exonu/phosph_ase_sf"/>
</dbReference>
<dbReference type="InterPro" id="IPR005135">
    <property type="entry name" value="Endo/exonuclease/phosphatase"/>
</dbReference>
<dbReference type="InterPro" id="IPR000477">
    <property type="entry name" value="RT_dom"/>
</dbReference>
<dbReference type="InterPro" id="IPR043502">
    <property type="entry name" value="DNA/RNA_pol_sf"/>
</dbReference>
<name>A0AAU9U8H4_EUPED</name>
<feature type="domain" description="Reverse transcriptase" evidence="1">
    <location>
        <begin position="275"/>
        <end position="526"/>
    </location>
</feature>
<dbReference type="AlphaFoldDB" id="A0AAU9U8H4"/>
<dbReference type="CDD" id="cd01650">
    <property type="entry name" value="RT_nLTR_like"/>
    <property type="match status" value="1"/>
</dbReference>
<dbReference type="InterPro" id="IPR052560">
    <property type="entry name" value="RdDP_mobile_element"/>
</dbReference>
<dbReference type="GO" id="GO:0071897">
    <property type="term" value="P:DNA biosynthetic process"/>
    <property type="evidence" value="ECO:0007669"/>
    <property type="project" value="UniProtKB-ARBA"/>
</dbReference>
<comment type="caution">
    <text evidence="2">The sequence shown here is derived from an EMBL/GenBank/DDBJ whole genome shotgun (WGS) entry which is preliminary data.</text>
</comment>
<dbReference type="PANTHER" id="PTHR36688:SF1">
    <property type="entry name" value="ENDONUCLEASE_EXONUCLEASE_PHOSPHATASE DOMAIN-CONTAINING PROTEIN"/>
    <property type="match status" value="1"/>
</dbReference>
<dbReference type="PROSITE" id="PS50878">
    <property type="entry name" value="RT_POL"/>
    <property type="match status" value="1"/>
</dbReference>
<evidence type="ECO:0000313" key="2">
    <source>
        <dbReference type="EMBL" id="CAH2095351.1"/>
    </source>
</evidence>
<dbReference type="Gene3D" id="3.60.10.10">
    <property type="entry name" value="Endonuclease/exonuclease/phosphatase"/>
    <property type="match status" value="1"/>
</dbReference>
<dbReference type="Pfam" id="PF14529">
    <property type="entry name" value="Exo_endo_phos_2"/>
    <property type="match status" value="1"/>
</dbReference>
<dbReference type="PANTHER" id="PTHR36688">
    <property type="entry name" value="ENDO/EXONUCLEASE/PHOSPHATASE DOMAIN-CONTAINING PROTEIN"/>
    <property type="match status" value="1"/>
</dbReference>
<dbReference type="SUPFAM" id="SSF56219">
    <property type="entry name" value="DNase I-like"/>
    <property type="match status" value="1"/>
</dbReference>
<reference evidence="2" key="1">
    <citation type="submission" date="2022-03" db="EMBL/GenBank/DDBJ databases">
        <authorList>
            <person name="Tunstrom K."/>
        </authorList>
    </citation>
    <scope>NUCLEOTIDE SEQUENCE</scope>
</reference>
<evidence type="ECO:0000259" key="1">
    <source>
        <dbReference type="PROSITE" id="PS50878"/>
    </source>
</evidence>
<accession>A0AAU9U8H4</accession>
<organism evidence="2 3">
    <name type="scientific">Euphydryas editha</name>
    <name type="common">Edith's checkerspot</name>
    <dbReference type="NCBI Taxonomy" id="104508"/>
    <lineage>
        <taxon>Eukaryota</taxon>
        <taxon>Metazoa</taxon>
        <taxon>Ecdysozoa</taxon>
        <taxon>Arthropoda</taxon>
        <taxon>Hexapoda</taxon>
        <taxon>Insecta</taxon>
        <taxon>Pterygota</taxon>
        <taxon>Neoptera</taxon>
        <taxon>Endopterygota</taxon>
        <taxon>Lepidoptera</taxon>
        <taxon>Glossata</taxon>
        <taxon>Ditrysia</taxon>
        <taxon>Papilionoidea</taxon>
        <taxon>Nymphalidae</taxon>
        <taxon>Nymphalinae</taxon>
        <taxon>Euphydryas</taxon>
    </lineage>
</organism>
<dbReference type="Pfam" id="PF00078">
    <property type="entry name" value="RVT_1"/>
    <property type="match status" value="1"/>
</dbReference>
<protein>
    <recommendedName>
        <fullName evidence="1">Reverse transcriptase domain-containing protein</fullName>
    </recommendedName>
</protein>
<dbReference type="GO" id="GO:0003824">
    <property type="term" value="F:catalytic activity"/>
    <property type="evidence" value="ECO:0007669"/>
    <property type="project" value="InterPro"/>
</dbReference>
<proteinExistence type="predicted"/>
<dbReference type="EMBL" id="CAKOGL010000015">
    <property type="protein sequence ID" value="CAH2095351.1"/>
    <property type="molecule type" value="Genomic_DNA"/>
</dbReference>
<evidence type="ECO:0000313" key="3">
    <source>
        <dbReference type="Proteomes" id="UP001153954"/>
    </source>
</evidence>
<gene>
    <name evidence="2" type="ORF">EEDITHA_LOCUS10819</name>
</gene>
<keyword evidence="3" id="KW-1185">Reference proteome</keyword>